<organism evidence="1">
    <name type="scientific">bioreactor metagenome</name>
    <dbReference type="NCBI Taxonomy" id="1076179"/>
    <lineage>
        <taxon>unclassified sequences</taxon>
        <taxon>metagenomes</taxon>
        <taxon>ecological metagenomes</taxon>
    </lineage>
</organism>
<evidence type="ECO:0000313" key="1">
    <source>
        <dbReference type="EMBL" id="MPM74756.1"/>
    </source>
</evidence>
<dbReference type="AlphaFoldDB" id="A0A645CCR2"/>
<sequence>MGHHQLRGGDVRGNGPVAEVAGGVEGLLGFHMNAACGDKGHLACAELFGQRRPNGLRGDRNEDFRPHSFHNCYFHVVPPKSSE</sequence>
<protein>
    <submittedName>
        <fullName evidence="1">Uncharacterized protein</fullName>
    </submittedName>
</protein>
<accession>A0A645CCR2</accession>
<gene>
    <name evidence="1" type="ORF">SDC9_121745</name>
</gene>
<dbReference type="EMBL" id="VSSQ01026177">
    <property type="protein sequence ID" value="MPM74756.1"/>
    <property type="molecule type" value="Genomic_DNA"/>
</dbReference>
<comment type="caution">
    <text evidence="1">The sequence shown here is derived from an EMBL/GenBank/DDBJ whole genome shotgun (WGS) entry which is preliminary data.</text>
</comment>
<reference evidence="1" key="1">
    <citation type="submission" date="2019-08" db="EMBL/GenBank/DDBJ databases">
        <authorList>
            <person name="Kucharzyk K."/>
            <person name="Murdoch R.W."/>
            <person name="Higgins S."/>
            <person name="Loffler F."/>
        </authorList>
    </citation>
    <scope>NUCLEOTIDE SEQUENCE</scope>
</reference>
<proteinExistence type="predicted"/>
<name>A0A645CCR2_9ZZZZ</name>